<dbReference type="AlphaFoldDB" id="A0A7W4QBA8"/>
<evidence type="ECO:0000313" key="1">
    <source>
        <dbReference type="EMBL" id="MBB2496484.1"/>
    </source>
</evidence>
<evidence type="ECO:0000313" key="2">
    <source>
        <dbReference type="Proteomes" id="UP000542720"/>
    </source>
</evidence>
<sequence>MLKQLVYAVTNTGSFAQHNTTGCADIFFYEVEAIPHVNTHFLKNFVRNPDGAITIPILNYHLRYRHLSGPQIAELTPWTGGVSGSLSNTSNDRDQIVAIGSA</sequence>
<proteinExistence type="predicted"/>
<dbReference type="Proteomes" id="UP000542720">
    <property type="component" value="Unassembled WGS sequence"/>
</dbReference>
<gene>
    <name evidence="1" type="ORF">H3H51_15770</name>
</gene>
<comment type="caution">
    <text evidence="1">The sequence shown here is derived from an EMBL/GenBank/DDBJ whole genome shotgun (WGS) entry which is preliminary data.</text>
</comment>
<dbReference type="EMBL" id="JACJUD010000005">
    <property type="protein sequence ID" value="MBB2496484.1"/>
    <property type="molecule type" value="Genomic_DNA"/>
</dbReference>
<reference evidence="1 2" key="1">
    <citation type="submission" date="2020-08" db="EMBL/GenBank/DDBJ databases">
        <authorList>
            <person name="Kim C.M."/>
        </authorList>
    </citation>
    <scope>NUCLEOTIDE SEQUENCE [LARGE SCALE GENOMIC DNA]</scope>
    <source>
        <strain evidence="1 2">UL070</strain>
    </source>
</reference>
<protein>
    <submittedName>
        <fullName evidence="1">Uncharacterized protein</fullName>
    </submittedName>
</protein>
<name>A0A7W4QBA8_9GAMM</name>
<accession>A0A7W4QBA8</accession>
<organism evidence="1 2">
    <name type="scientific">Aquipseudomonas ullengensis</name>
    <dbReference type="NCBI Taxonomy" id="2759166"/>
    <lineage>
        <taxon>Bacteria</taxon>
        <taxon>Pseudomonadati</taxon>
        <taxon>Pseudomonadota</taxon>
        <taxon>Gammaproteobacteria</taxon>
        <taxon>Pseudomonadales</taxon>
        <taxon>Pseudomonadaceae</taxon>
        <taxon>Aquipseudomonas</taxon>
    </lineage>
</organism>
<keyword evidence="2" id="KW-1185">Reference proteome</keyword>